<dbReference type="InterPro" id="IPR013491">
    <property type="entry name" value="Tape_meas_N"/>
</dbReference>
<evidence type="ECO:0000259" key="1">
    <source>
        <dbReference type="Pfam" id="PF20155"/>
    </source>
</evidence>
<accession>A0A1Y5Q6B8</accession>
<organism evidence="2">
    <name type="scientific">uncultured Stenotrophomonas sp</name>
    <dbReference type="NCBI Taxonomy" id="165438"/>
    <lineage>
        <taxon>Bacteria</taxon>
        <taxon>Pseudomonadati</taxon>
        <taxon>Pseudomonadota</taxon>
        <taxon>Gammaproteobacteria</taxon>
        <taxon>Lysobacterales</taxon>
        <taxon>Lysobacteraceae</taxon>
        <taxon>Stenotrophomonas</taxon>
        <taxon>environmental samples</taxon>
    </lineage>
</organism>
<dbReference type="NCBIfam" id="TIGR02675">
    <property type="entry name" value="tape_meas_nterm"/>
    <property type="match status" value="1"/>
</dbReference>
<sequence>MATAPNLRVRISADLADIKQGLAVLRGDLAKVKAEAARSGPSTSSWVSGLKEARKQLLGFVAAYASLRTLGALAKVSDEATAISGRLRVATKTQEEFNAAQDETFDIAQRTRSSWQETVSLYARVSSASGSLGISQKEQLELTESVAKALALSGSYGAEAEGVMRQFGQALGNGRVQAEEFNSINDSGSRIIDALAKHLGIASDQVKNYVNAGKVSSRDLAQAMLKDQADIDASFAKMPGTISGAFTQIRNSFVRFVGDANDATGAAASFSELLQGVARDLPQFFEPIMGVMVQLAKAMKGAEEGAGGLAEKTGWLAEAGAFLANVFRVVAAAGIVVKNVVEIITTALSALVRSAYLAAEGLTKSIGAAFGKLGETWQALKDGGPVAAMKVWAGGVADIMDGLLVQRREMMAGLQAAGEMIKADAADLSHGVAALFAQVDATVARVKAKASTASTGTGGGTGNGTGTGKAVVESNALLRDSVTRALAELDRLYDDNEISLREYFATRMELQQQSIDLQIAQAQAELAVTKEAGKRQKLEEQIIILQRDRADVATKGAREQKKAEEELAKALGDVRLKLMEMDGRTGAAERAKLEAEYQQLFKQLDAASDEAGRKMVENLIDRLVAKAQGDELKQAGENIASALQGKEASIGAQVSGGMLGYGEGQQQIAAARAKAIADLRVLRAEADASLANMTAGTPEHKAVLAGIDAIDVQIAAVSASQQVFRQQMGDIAASSFGDFLADLTTGAKSFKAAFADMVKSFVAGVARMIAQESALRAIQSLMGAWGGGVGPVQREAIPVGTLHTGGLAGRASRRIRVSPLLFGAAPRYHSGGLAGLRPDEVPAILQTGERVLSRRQTAAYDAVRGGFQSLRVEIENKGSPQQVEDASMARGADGEGILRLVLNAVADDVASGGKVARAGMSRFGWREQV</sequence>
<reference evidence="2" key="1">
    <citation type="submission" date="2016-03" db="EMBL/GenBank/DDBJ databases">
        <authorList>
            <person name="Ploux O."/>
        </authorList>
    </citation>
    <scope>NUCLEOTIDE SEQUENCE</scope>
    <source>
        <strain evidence="2">UC10</strain>
    </source>
</reference>
<name>A0A1Y5Q6B8_9GAMM</name>
<dbReference type="AlphaFoldDB" id="A0A1Y5Q6B8"/>
<evidence type="ECO:0000313" key="2">
    <source>
        <dbReference type="EMBL" id="SBV37849.1"/>
    </source>
</evidence>
<dbReference type="EMBL" id="FLTS01000001">
    <property type="protein sequence ID" value="SBV37849.1"/>
    <property type="molecule type" value="Genomic_DNA"/>
</dbReference>
<gene>
    <name evidence="2" type="ORF">STPYR_12792</name>
</gene>
<proteinExistence type="predicted"/>
<feature type="domain" description="Tape measure protein N-terminal" evidence="1">
    <location>
        <begin position="72"/>
        <end position="261"/>
    </location>
</feature>
<protein>
    <recommendedName>
        <fullName evidence="1">Tape measure protein N-terminal domain-containing protein</fullName>
    </recommendedName>
</protein>
<dbReference type="Pfam" id="PF20155">
    <property type="entry name" value="TMP_3"/>
    <property type="match status" value="1"/>
</dbReference>